<feature type="transmembrane region" description="Helical" evidence="7">
    <location>
        <begin position="6"/>
        <end position="24"/>
    </location>
</feature>
<dbReference type="GO" id="GO:0008381">
    <property type="term" value="F:mechanosensitive monoatomic ion channel activity"/>
    <property type="evidence" value="ECO:0007669"/>
    <property type="project" value="InterPro"/>
</dbReference>
<reference evidence="9" key="1">
    <citation type="submission" date="2020-07" db="EMBL/GenBank/DDBJ databases">
        <title>Huge and variable diversity of episymbiotic CPR bacteria and DPANN archaea in groundwater ecosystems.</title>
        <authorList>
            <person name="He C.Y."/>
            <person name="Keren R."/>
            <person name="Whittaker M."/>
            <person name="Farag I.F."/>
            <person name="Doudna J."/>
            <person name="Cate J.H.D."/>
            <person name="Banfield J.F."/>
        </authorList>
    </citation>
    <scope>NUCLEOTIDE SEQUENCE</scope>
    <source>
        <strain evidence="9">NC_groundwater_1520_Pr4_B-0.1um_53_5</strain>
    </source>
</reference>
<evidence type="ECO:0000256" key="7">
    <source>
        <dbReference type="SAM" id="Phobius"/>
    </source>
</evidence>
<dbReference type="PRINTS" id="PR00103">
    <property type="entry name" value="CAMPKINASE"/>
</dbReference>
<comment type="subcellular location">
    <subcellularLocation>
        <location evidence="1">Cell membrane</location>
        <topology evidence="1">Multi-pass membrane protein</topology>
    </subcellularLocation>
</comment>
<dbReference type="SUPFAM" id="SSF51206">
    <property type="entry name" value="cAMP-binding domain-like"/>
    <property type="match status" value="1"/>
</dbReference>
<dbReference type="EMBL" id="JACQXR010000038">
    <property type="protein sequence ID" value="MBI4726194.1"/>
    <property type="molecule type" value="Genomic_DNA"/>
</dbReference>
<gene>
    <name evidence="9" type="ORF">HY768_03045</name>
</gene>
<dbReference type="PROSITE" id="PS00889">
    <property type="entry name" value="CNMP_BINDING_2"/>
    <property type="match status" value="1"/>
</dbReference>
<dbReference type="Pfam" id="PF00924">
    <property type="entry name" value="MS_channel_2nd"/>
    <property type="match status" value="1"/>
</dbReference>
<dbReference type="SMART" id="SM00100">
    <property type="entry name" value="cNMP"/>
    <property type="match status" value="1"/>
</dbReference>
<dbReference type="GO" id="GO:0005886">
    <property type="term" value="C:plasma membrane"/>
    <property type="evidence" value="ECO:0007669"/>
    <property type="project" value="UniProtKB-SubCell"/>
</dbReference>
<dbReference type="AlphaFoldDB" id="A0A933I9I7"/>
<keyword evidence="5 7" id="KW-1133">Transmembrane helix</keyword>
<dbReference type="PANTHER" id="PTHR30221:SF1">
    <property type="entry name" value="SMALL-CONDUCTANCE MECHANOSENSITIVE CHANNEL"/>
    <property type="match status" value="1"/>
</dbReference>
<dbReference type="Gene3D" id="2.30.30.60">
    <property type="match status" value="1"/>
</dbReference>
<comment type="similarity">
    <text evidence="2">Belongs to the MscS (TC 1.A.23) family.</text>
</comment>
<dbReference type="SUPFAM" id="SSF82689">
    <property type="entry name" value="Mechanosensitive channel protein MscS (YggB), C-terminal domain"/>
    <property type="match status" value="1"/>
</dbReference>
<evidence type="ECO:0000256" key="1">
    <source>
        <dbReference type="ARBA" id="ARBA00004651"/>
    </source>
</evidence>
<dbReference type="Gene3D" id="3.30.70.100">
    <property type="match status" value="1"/>
</dbReference>
<feature type="transmembrane region" description="Helical" evidence="7">
    <location>
        <begin position="109"/>
        <end position="129"/>
    </location>
</feature>
<dbReference type="InterPro" id="IPR014710">
    <property type="entry name" value="RmlC-like_jellyroll"/>
</dbReference>
<evidence type="ECO:0000256" key="4">
    <source>
        <dbReference type="ARBA" id="ARBA00022692"/>
    </source>
</evidence>
<feature type="transmembrane region" description="Helical" evidence="7">
    <location>
        <begin position="135"/>
        <end position="158"/>
    </location>
</feature>
<keyword evidence="4 7" id="KW-0812">Transmembrane</keyword>
<dbReference type="Pfam" id="PF21082">
    <property type="entry name" value="MS_channel_3rd"/>
    <property type="match status" value="1"/>
</dbReference>
<dbReference type="InterPro" id="IPR049278">
    <property type="entry name" value="MS_channel_C"/>
</dbReference>
<comment type="caution">
    <text evidence="9">The sequence shown here is derived from an EMBL/GenBank/DDBJ whole genome shotgun (WGS) entry which is preliminary data.</text>
</comment>
<evidence type="ECO:0000256" key="5">
    <source>
        <dbReference type="ARBA" id="ARBA00022989"/>
    </source>
</evidence>
<evidence type="ECO:0000313" key="9">
    <source>
        <dbReference type="EMBL" id="MBI4726194.1"/>
    </source>
</evidence>
<dbReference type="Pfam" id="PF00027">
    <property type="entry name" value="cNMP_binding"/>
    <property type="match status" value="1"/>
</dbReference>
<evidence type="ECO:0000256" key="2">
    <source>
        <dbReference type="ARBA" id="ARBA00008017"/>
    </source>
</evidence>
<feature type="transmembrane region" description="Helical" evidence="7">
    <location>
        <begin position="68"/>
        <end position="88"/>
    </location>
</feature>
<evidence type="ECO:0000313" key="10">
    <source>
        <dbReference type="Proteomes" id="UP000736328"/>
    </source>
</evidence>
<dbReference type="PROSITE" id="PS50042">
    <property type="entry name" value="CNMP_BINDING_3"/>
    <property type="match status" value="1"/>
</dbReference>
<dbReference type="InterPro" id="IPR010920">
    <property type="entry name" value="LSM_dom_sf"/>
</dbReference>
<sequence length="502" mass="56757">MQIFTNLMLLGFGLFLAFVVFWLFQRALCRWKFFKSLSLALNVSGLYIAFRLFLHWGQIPLKPQTNTLVLSSGVFLGFYLAIKIFEYLGFDLLLSGSKKAQVPLLLRDIVRWMLAVLVFFIILKVNLGINLGPLFATSAALTFILGIAMQDVLGNLFAGIALNLERPFNIGDWVTINQQEGQVENMTWRATRLKTFTDDFVIIPNSSIAKNEIINYSHPTPIHAREILIGAPYDRAPNQVKAVMLEAVKEARSVLKDPPPRAWLKEYDDYTINYTLKFWIDDFADLYDIEDDVMSRIWYHFKRQGIEFPFPVRDVKMTAVTPQTEQQQNKAGQQRMAGQLQNIPLFAPLSPRDISQLSLSLTTKTYAAGEALVHQGRDGDSFYIIDRGTVEVLVSDKDGRQAKVAELGAGKFFGEMSLLTGEKRSATIKAASDVEVLMLEKKDLSPIITANPKIAGALSKIIEQRQKENLERIVKSRAISEEERRAASSDSILKKIRNFFAM</sequence>
<proteinExistence type="inferred from homology"/>
<feature type="domain" description="Cyclic nucleotide-binding" evidence="8">
    <location>
        <begin position="345"/>
        <end position="448"/>
    </location>
</feature>
<dbReference type="SUPFAM" id="SSF50182">
    <property type="entry name" value="Sm-like ribonucleoproteins"/>
    <property type="match status" value="1"/>
</dbReference>
<dbReference type="InterPro" id="IPR006685">
    <property type="entry name" value="MscS_channel_2nd"/>
</dbReference>
<dbReference type="CDD" id="cd00038">
    <property type="entry name" value="CAP_ED"/>
    <property type="match status" value="1"/>
</dbReference>
<dbReference type="InterPro" id="IPR023408">
    <property type="entry name" value="MscS_beta-dom_sf"/>
</dbReference>
<dbReference type="InterPro" id="IPR045275">
    <property type="entry name" value="MscS_archaea/bacteria_type"/>
</dbReference>
<dbReference type="PANTHER" id="PTHR30221">
    <property type="entry name" value="SMALL-CONDUCTANCE MECHANOSENSITIVE CHANNEL"/>
    <property type="match status" value="1"/>
</dbReference>
<dbReference type="Gene3D" id="2.60.120.10">
    <property type="entry name" value="Jelly Rolls"/>
    <property type="match status" value="1"/>
</dbReference>
<dbReference type="InterPro" id="IPR018490">
    <property type="entry name" value="cNMP-bd_dom_sf"/>
</dbReference>
<dbReference type="Proteomes" id="UP000736328">
    <property type="component" value="Unassembled WGS sequence"/>
</dbReference>
<dbReference type="InterPro" id="IPR000595">
    <property type="entry name" value="cNMP-bd_dom"/>
</dbReference>
<dbReference type="InterPro" id="IPR018488">
    <property type="entry name" value="cNMP-bd_CS"/>
</dbReference>
<feature type="transmembrane region" description="Helical" evidence="7">
    <location>
        <begin position="36"/>
        <end position="56"/>
    </location>
</feature>
<name>A0A933I9I7_UNCT6</name>
<dbReference type="Gene3D" id="1.10.287.1260">
    <property type="match status" value="1"/>
</dbReference>
<keyword evidence="3" id="KW-1003">Cell membrane</keyword>
<protein>
    <submittedName>
        <fullName evidence="9">Mechanosensitive ion channel</fullName>
    </submittedName>
</protein>
<organism evidence="9 10">
    <name type="scientific">candidate division TA06 bacterium</name>
    <dbReference type="NCBI Taxonomy" id="2250710"/>
    <lineage>
        <taxon>Bacteria</taxon>
        <taxon>Bacteria division TA06</taxon>
    </lineage>
</organism>
<evidence type="ECO:0000256" key="6">
    <source>
        <dbReference type="ARBA" id="ARBA00023136"/>
    </source>
</evidence>
<evidence type="ECO:0000256" key="3">
    <source>
        <dbReference type="ARBA" id="ARBA00022475"/>
    </source>
</evidence>
<accession>A0A933I9I7</accession>
<dbReference type="InterPro" id="IPR011066">
    <property type="entry name" value="MscS_channel_C_sf"/>
</dbReference>
<keyword evidence="6 7" id="KW-0472">Membrane</keyword>
<evidence type="ECO:0000259" key="8">
    <source>
        <dbReference type="PROSITE" id="PS50042"/>
    </source>
</evidence>